<dbReference type="PANTHER" id="PTHR46006">
    <property type="entry name" value="RHO GUANINE NUCLEOTIDE EXCHANGE FACTOR AT 64C, ISOFORM A"/>
    <property type="match status" value="1"/>
</dbReference>
<feature type="domain" description="C2" evidence="3">
    <location>
        <begin position="155"/>
        <end position="222"/>
    </location>
</feature>
<proteinExistence type="predicted"/>
<dbReference type="eggNOG" id="KOG4305">
    <property type="taxonomic scope" value="Eukaryota"/>
</dbReference>
<dbReference type="AlphaFoldDB" id="A0A1X7UI20"/>
<dbReference type="OMA" id="CEFKVHL"/>
<dbReference type="InterPro" id="IPR011993">
    <property type="entry name" value="PH-like_dom_sf"/>
</dbReference>
<dbReference type="CDD" id="cd00030">
    <property type="entry name" value="C2"/>
    <property type="match status" value="1"/>
</dbReference>
<dbReference type="InterPro" id="IPR000008">
    <property type="entry name" value="C2_dom"/>
</dbReference>
<evidence type="ECO:0000259" key="3">
    <source>
        <dbReference type="PROSITE" id="PS50004"/>
    </source>
</evidence>
<dbReference type="GO" id="GO:0005737">
    <property type="term" value="C:cytoplasm"/>
    <property type="evidence" value="ECO:0007669"/>
    <property type="project" value="UniProtKB-SubCell"/>
</dbReference>
<accession>A0A1X7UI20</accession>
<protein>
    <recommendedName>
        <fullName evidence="3">C2 domain-containing protein</fullName>
    </recommendedName>
</protein>
<dbReference type="InParanoid" id="A0A1X7UI20"/>
<evidence type="ECO:0000256" key="1">
    <source>
        <dbReference type="ARBA" id="ARBA00004496"/>
    </source>
</evidence>
<dbReference type="EnsemblMetazoa" id="Aqu2.1.27417_001">
    <property type="protein sequence ID" value="Aqu2.1.27417_001"/>
    <property type="gene ID" value="Aqu2.1.27417"/>
</dbReference>
<evidence type="ECO:0000256" key="2">
    <source>
        <dbReference type="ARBA" id="ARBA00022490"/>
    </source>
</evidence>
<name>A0A1X7UI20_AMPQE</name>
<dbReference type="Gene3D" id="2.30.29.30">
    <property type="entry name" value="Pleckstrin-homology domain (PH domain)/Phosphotyrosine-binding domain (PTB)"/>
    <property type="match status" value="1"/>
</dbReference>
<comment type="subcellular location">
    <subcellularLocation>
        <location evidence="1">Cytoplasm</location>
    </subcellularLocation>
</comment>
<reference evidence="4" key="1">
    <citation type="submission" date="2017-05" db="UniProtKB">
        <authorList>
            <consortium name="EnsemblMetazoa"/>
        </authorList>
    </citation>
    <scope>IDENTIFICATION</scope>
</reference>
<dbReference type="InterPro" id="IPR001849">
    <property type="entry name" value="PH_domain"/>
</dbReference>
<dbReference type="PROSITE" id="PS50004">
    <property type="entry name" value="C2"/>
    <property type="match status" value="1"/>
</dbReference>
<evidence type="ECO:0000313" key="4">
    <source>
        <dbReference type="EnsemblMetazoa" id="Aqu2.1.27417_001"/>
    </source>
</evidence>
<organism evidence="4">
    <name type="scientific">Amphimedon queenslandica</name>
    <name type="common">Sponge</name>
    <dbReference type="NCBI Taxonomy" id="400682"/>
    <lineage>
        <taxon>Eukaryota</taxon>
        <taxon>Metazoa</taxon>
        <taxon>Porifera</taxon>
        <taxon>Demospongiae</taxon>
        <taxon>Heteroscleromorpha</taxon>
        <taxon>Haplosclerida</taxon>
        <taxon>Niphatidae</taxon>
        <taxon>Amphimedon</taxon>
    </lineage>
</organism>
<dbReference type="Gene3D" id="2.60.40.150">
    <property type="entry name" value="C2 domain"/>
    <property type="match status" value="1"/>
</dbReference>
<dbReference type="InterPro" id="IPR035892">
    <property type="entry name" value="C2_domain_sf"/>
</dbReference>
<dbReference type="STRING" id="400682.A0A1X7UI20"/>
<sequence length="222" mass="25286">VRAKENAESLEWLQSHVHVALNEKLIFNSQTNFMGSRKLLHWGKFTKVRGNKEMVGFLFNDFFLLVRPKSLFVTAAQLEPFTDNQFTMYREPFLLDQIQVKKGPVDQYGPSVFIVMLKTDAKKEIPLKAETDSGRDKWVKQIMEACVEYVRKQKQSSKLIRSDSRRMTLRKVASGKLFVTVVEAADLIASSADGKSDPFCVIRVGDNQESATPVIKNDLNPK</sequence>
<dbReference type="GO" id="GO:0035025">
    <property type="term" value="P:positive regulation of Rho protein signal transduction"/>
    <property type="evidence" value="ECO:0007669"/>
    <property type="project" value="TreeGrafter"/>
</dbReference>
<dbReference type="SUPFAM" id="SSF49562">
    <property type="entry name" value="C2 domain (Calcium/lipid-binding domain, CaLB)"/>
    <property type="match status" value="1"/>
</dbReference>
<dbReference type="OrthoDB" id="2015333at2759"/>
<dbReference type="Pfam" id="PF16652">
    <property type="entry name" value="PH_13"/>
    <property type="match status" value="1"/>
</dbReference>
<dbReference type="PANTHER" id="PTHR46006:SF6">
    <property type="entry name" value="INTERSECTIN-2 ISOFORM X1"/>
    <property type="match status" value="1"/>
</dbReference>
<dbReference type="Pfam" id="PF00168">
    <property type="entry name" value="C2"/>
    <property type="match status" value="1"/>
</dbReference>
<keyword evidence="2" id="KW-0963">Cytoplasm</keyword>
<dbReference type="InterPro" id="IPR051480">
    <property type="entry name" value="Endocytic_GEF_Adapter"/>
</dbReference>
<dbReference type="SUPFAM" id="SSF50729">
    <property type="entry name" value="PH domain-like"/>
    <property type="match status" value="1"/>
</dbReference>